<comment type="subcellular location">
    <subcellularLocation>
        <location evidence="1">Membrane</location>
        <topology evidence="1">Single-pass membrane protein</topology>
    </subcellularLocation>
</comment>
<comment type="caution">
    <text evidence="6">The sequence shown here is derived from an EMBL/GenBank/DDBJ whole genome shotgun (WGS) entry which is preliminary data.</text>
</comment>
<dbReference type="Proteomes" id="UP000321250">
    <property type="component" value="Unassembled WGS sequence"/>
</dbReference>
<proteinExistence type="predicted"/>
<dbReference type="AlphaFoldDB" id="A0A5C6UEQ6"/>
<evidence type="ECO:0000259" key="5">
    <source>
        <dbReference type="PROSITE" id="PS52015"/>
    </source>
</evidence>
<evidence type="ECO:0000256" key="2">
    <source>
        <dbReference type="ARBA" id="ARBA00022692"/>
    </source>
</evidence>
<keyword evidence="3" id="KW-1133">Transmembrane helix</keyword>
<accession>A0A5C6UEQ6</accession>
<feature type="domain" description="TonB C-terminal" evidence="5">
    <location>
        <begin position="271"/>
        <end position="363"/>
    </location>
</feature>
<name>A0A5C6UEQ6_9SPHN</name>
<organism evidence="6 7">
    <name type="scientific">Sphingomonas ginsenosidivorax</name>
    <dbReference type="NCBI Taxonomy" id="862135"/>
    <lineage>
        <taxon>Bacteria</taxon>
        <taxon>Pseudomonadati</taxon>
        <taxon>Pseudomonadota</taxon>
        <taxon>Alphaproteobacteria</taxon>
        <taxon>Sphingomonadales</taxon>
        <taxon>Sphingomonadaceae</taxon>
        <taxon>Sphingomonas</taxon>
    </lineage>
</organism>
<dbReference type="GO" id="GO:0016020">
    <property type="term" value="C:membrane"/>
    <property type="evidence" value="ECO:0007669"/>
    <property type="project" value="UniProtKB-SubCell"/>
</dbReference>
<dbReference type="SUPFAM" id="SSF74653">
    <property type="entry name" value="TolA/TonB C-terminal domain"/>
    <property type="match status" value="2"/>
</dbReference>
<evidence type="ECO:0000313" key="7">
    <source>
        <dbReference type="Proteomes" id="UP000321250"/>
    </source>
</evidence>
<evidence type="ECO:0000313" key="6">
    <source>
        <dbReference type="EMBL" id="TXC70616.1"/>
    </source>
</evidence>
<sequence>MPVALLALLSLPVPPPPSEGQRTDVVAFKATDVSCADGPVAAGAILTPFSAISTRYAAAGGMTAPTHRLTFVIDAQGHARTIRREPAPSAGWFVDTSDLAPALAASQFPVGAPRTGCSVRFTVSTEPLEAAAMPVLYELASRPETIGYPAALFERVRPMGSNCPRQPGQYRRLNMPPFETLPRSPGGPAWVFLAFDVDTAGKPGNVRVLGTSGNAALDRAGREALLANRYAPGGGYRGCTYHFFLNGGADHPAPDLGPDSPADTGDQPGCVIDPRSIRSLLDGSAYPRPAWRRRIEGVAVIAYDTAPWGAVGNPKILTSEPDDSFGNTARNILSNAQTTPSDTGRRGCVQRVRFKLPADGVVR</sequence>
<dbReference type="RefSeq" id="WP_147081034.1">
    <property type="nucleotide sequence ID" value="NZ_VOQR01000001.1"/>
</dbReference>
<dbReference type="OrthoDB" id="7500609at2"/>
<evidence type="ECO:0000256" key="1">
    <source>
        <dbReference type="ARBA" id="ARBA00004167"/>
    </source>
</evidence>
<protein>
    <submittedName>
        <fullName evidence="6">TonB family protein</fullName>
    </submittedName>
</protein>
<dbReference type="InterPro" id="IPR037682">
    <property type="entry name" value="TonB_C"/>
</dbReference>
<dbReference type="PROSITE" id="PS52015">
    <property type="entry name" value="TONB_CTD"/>
    <property type="match status" value="1"/>
</dbReference>
<dbReference type="Pfam" id="PF03544">
    <property type="entry name" value="TonB_C"/>
    <property type="match status" value="1"/>
</dbReference>
<dbReference type="InterPro" id="IPR006260">
    <property type="entry name" value="TonB/TolA_C"/>
</dbReference>
<keyword evidence="4" id="KW-0472">Membrane</keyword>
<dbReference type="EMBL" id="VOQR01000001">
    <property type="protein sequence ID" value="TXC70616.1"/>
    <property type="molecule type" value="Genomic_DNA"/>
</dbReference>
<reference evidence="6 7" key="1">
    <citation type="journal article" date="2013" name="Antonie Van Leeuwenhoek">
        <title>Sphingomonas ginsenosidivorax sp. nov., with the ability to transform ginsenosides.</title>
        <authorList>
            <person name="Jin X.F."/>
            <person name="Kim J.K."/>
            <person name="Liu Q.M."/>
            <person name="Kang M.S."/>
            <person name="He D."/>
            <person name="Jin F.X."/>
            <person name="Kim S.C."/>
            <person name="Im W.T."/>
        </authorList>
    </citation>
    <scope>NUCLEOTIDE SEQUENCE [LARGE SCALE GENOMIC DNA]</scope>
    <source>
        <strain evidence="6 7">KHI67</strain>
    </source>
</reference>
<keyword evidence="2" id="KW-0812">Transmembrane</keyword>
<evidence type="ECO:0000256" key="4">
    <source>
        <dbReference type="ARBA" id="ARBA00023136"/>
    </source>
</evidence>
<dbReference type="GO" id="GO:0055085">
    <property type="term" value="P:transmembrane transport"/>
    <property type="evidence" value="ECO:0007669"/>
    <property type="project" value="InterPro"/>
</dbReference>
<dbReference type="Gene3D" id="3.30.2420.10">
    <property type="entry name" value="TonB"/>
    <property type="match status" value="2"/>
</dbReference>
<keyword evidence="7" id="KW-1185">Reference proteome</keyword>
<dbReference type="NCBIfam" id="TIGR01352">
    <property type="entry name" value="tonB_Cterm"/>
    <property type="match status" value="1"/>
</dbReference>
<evidence type="ECO:0000256" key="3">
    <source>
        <dbReference type="ARBA" id="ARBA00022989"/>
    </source>
</evidence>
<gene>
    <name evidence="6" type="ORF">FSB78_06450</name>
</gene>